<dbReference type="AlphaFoldDB" id="A0A371H0S4"/>
<feature type="non-terminal residue" evidence="1">
    <location>
        <position position="1"/>
    </location>
</feature>
<dbReference type="Proteomes" id="UP000257109">
    <property type="component" value="Unassembled WGS sequence"/>
</dbReference>
<proteinExistence type="predicted"/>
<dbReference type="EMBL" id="QJKJ01003897">
    <property type="protein sequence ID" value="RDX96385.1"/>
    <property type="molecule type" value="Genomic_DNA"/>
</dbReference>
<sequence>MRSRPEKSLTRGIGVKPLSETMIVSRIDQETIRKVDRDLEATLGWSGCSWIRATRPTYCFGRDSKKLGFLELSLEECLGMLIVEIHGVINLEIILGTCSTMKMVKMRFTVVNILTSYNVILGRSALNRLRAIVSTTHLCMKYLVDNLVGVKADREDTPCHRNICESTSWNWILDSAERIPDHNQMRI</sequence>
<evidence type="ECO:0000313" key="1">
    <source>
        <dbReference type="EMBL" id="RDX96385.1"/>
    </source>
</evidence>
<comment type="caution">
    <text evidence="1">The sequence shown here is derived from an EMBL/GenBank/DDBJ whole genome shotgun (WGS) entry which is preliminary data.</text>
</comment>
<name>A0A371H0S4_MUCPR</name>
<dbReference type="OrthoDB" id="1937476at2759"/>
<protein>
    <submittedName>
        <fullName evidence="1">Uncharacterized protein</fullName>
    </submittedName>
</protein>
<gene>
    <name evidence="1" type="ORF">CR513_20967</name>
</gene>
<keyword evidence="2" id="KW-1185">Reference proteome</keyword>
<accession>A0A371H0S4</accession>
<evidence type="ECO:0000313" key="2">
    <source>
        <dbReference type="Proteomes" id="UP000257109"/>
    </source>
</evidence>
<organism evidence="1 2">
    <name type="scientific">Mucuna pruriens</name>
    <name type="common">Velvet bean</name>
    <name type="synonym">Dolichos pruriens</name>
    <dbReference type="NCBI Taxonomy" id="157652"/>
    <lineage>
        <taxon>Eukaryota</taxon>
        <taxon>Viridiplantae</taxon>
        <taxon>Streptophyta</taxon>
        <taxon>Embryophyta</taxon>
        <taxon>Tracheophyta</taxon>
        <taxon>Spermatophyta</taxon>
        <taxon>Magnoliopsida</taxon>
        <taxon>eudicotyledons</taxon>
        <taxon>Gunneridae</taxon>
        <taxon>Pentapetalae</taxon>
        <taxon>rosids</taxon>
        <taxon>fabids</taxon>
        <taxon>Fabales</taxon>
        <taxon>Fabaceae</taxon>
        <taxon>Papilionoideae</taxon>
        <taxon>50 kb inversion clade</taxon>
        <taxon>NPAAA clade</taxon>
        <taxon>indigoferoid/millettioid clade</taxon>
        <taxon>Phaseoleae</taxon>
        <taxon>Mucuna</taxon>
    </lineage>
</organism>
<reference evidence="1" key="1">
    <citation type="submission" date="2018-05" db="EMBL/GenBank/DDBJ databases">
        <title>Draft genome of Mucuna pruriens seed.</title>
        <authorList>
            <person name="Nnadi N.E."/>
            <person name="Vos R."/>
            <person name="Hasami M.H."/>
            <person name="Devisetty U.K."/>
            <person name="Aguiy J.C."/>
        </authorList>
    </citation>
    <scope>NUCLEOTIDE SEQUENCE [LARGE SCALE GENOMIC DNA]</scope>
    <source>
        <strain evidence="1">JCA_2017</strain>
    </source>
</reference>